<gene>
    <name evidence="3" type="ORF">B0H64DRAFT_450886</name>
</gene>
<accession>A0AAE0H7A4</accession>
<dbReference type="Proteomes" id="UP001278766">
    <property type="component" value="Unassembled WGS sequence"/>
</dbReference>
<name>A0AAE0H7A4_9PEZI</name>
<reference evidence="3" key="2">
    <citation type="submission" date="2023-06" db="EMBL/GenBank/DDBJ databases">
        <authorList>
            <consortium name="Lawrence Berkeley National Laboratory"/>
            <person name="Haridas S."/>
            <person name="Hensen N."/>
            <person name="Bonometti L."/>
            <person name="Westerberg I."/>
            <person name="Brannstrom I.O."/>
            <person name="Guillou S."/>
            <person name="Cros-Aarteil S."/>
            <person name="Calhoun S."/>
            <person name="Kuo A."/>
            <person name="Mondo S."/>
            <person name="Pangilinan J."/>
            <person name="Riley R."/>
            <person name="Labutti K."/>
            <person name="Andreopoulos B."/>
            <person name="Lipzen A."/>
            <person name="Chen C."/>
            <person name="Yanf M."/>
            <person name="Daum C."/>
            <person name="Ng V."/>
            <person name="Clum A."/>
            <person name="Steindorff A."/>
            <person name="Ohm R."/>
            <person name="Martin F."/>
            <person name="Silar P."/>
            <person name="Natvig D."/>
            <person name="Lalanne C."/>
            <person name="Gautier V."/>
            <person name="Ament-Velasquez S.L."/>
            <person name="Kruys A."/>
            <person name="Hutchinson M.I."/>
            <person name="Powell A.J."/>
            <person name="Barry K."/>
            <person name="Miller A.N."/>
            <person name="Grigoriev I.V."/>
            <person name="Debuchy R."/>
            <person name="Gladieux P."/>
            <person name="Thoren M.H."/>
            <person name="Johannesson H."/>
        </authorList>
    </citation>
    <scope>NUCLEOTIDE SEQUENCE</scope>
    <source>
        <strain evidence="3">CBS 168.71</strain>
    </source>
</reference>
<dbReference type="AlphaFoldDB" id="A0AAE0H7A4"/>
<evidence type="ECO:0000256" key="1">
    <source>
        <dbReference type="ARBA" id="ARBA00022676"/>
    </source>
</evidence>
<organism evidence="3 4">
    <name type="scientific">Chaetomium fimeti</name>
    <dbReference type="NCBI Taxonomy" id="1854472"/>
    <lineage>
        <taxon>Eukaryota</taxon>
        <taxon>Fungi</taxon>
        <taxon>Dikarya</taxon>
        <taxon>Ascomycota</taxon>
        <taxon>Pezizomycotina</taxon>
        <taxon>Sordariomycetes</taxon>
        <taxon>Sordariomycetidae</taxon>
        <taxon>Sordariales</taxon>
        <taxon>Chaetomiaceae</taxon>
        <taxon>Chaetomium</taxon>
    </lineage>
</organism>
<sequence>MTAHNSTGMMRVFLVQTAQGLNPSSGGYKANVNLLRTLSNQGHATAQICYAIEDEIHHYARRAELNGIKPNVTKTALSVVDPAGEAHKLVIKTFTDEYNVHNEDTRDYLERDVLTKRMASLVKLFSDHITEFQPTHVIFNDPVTMKISALHPNRSTFKRIDIIHTAEQLPFGPFVAGVDGHCLSPTVENRMLRELDGIWTVSKAVKDYAWNHGRLMTTFLVHPPMTYLDTVTGGMPVIRNNIDKEEIGMVNPCPHKGLPILVALATKFPHLNFVTWKSWGSQPAHIAQLQALPNVTIEPTTRNTDEIWDRIKVLLAPSLWYEAWGVVVTEAQLRGIPVIASNAGGLPEAKIGLPYCIPVKEVTGRRHANGDYVVPTQDITPWEKALEKVMADREEYQALQTLTATKSSEWLRGLCPRAHEKWLLSMMEQK</sequence>
<keyword evidence="4" id="KW-1185">Reference proteome</keyword>
<dbReference type="SUPFAM" id="SSF53756">
    <property type="entry name" value="UDP-Glycosyltransferase/glycogen phosphorylase"/>
    <property type="match status" value="1"/>
</dbReference>
<dbReference type="Gene3D" id="3.40.50.2000">
    <property type="entry name" value="Glycogen Phosphorylase B"/>
    <property type="match status" value="1"/>
</dbReference>
<evidence type="ECO:0000313" key="4">
    <source>
        <dbReference type="Proteomes" id="UP001278766"/>
    </source>
</evidence>
<evidence type="ECO:0000313" key="3">
    <source>
        <dbReference type="EMBL" id="KAK3291262.1"/>
    </source>
</evidence>
<reference evidence="3" key="1">
    <citation type="journal article" date="2023" name="Mol. Phylogenet. Evol.">
        <title>Genome-scale phylogeny and comparative genomics of the fungal order Sordariales.</title>
        <authorList>
            <person name="Hensen N."/>
            <person name="Bonometti L."/>
            <person name="Westerberg I."/>
            <person name="Brannstrom I.O."/>
            <person name="Guillou S."/>
            <person name="Cros-Aarteil S."/>
            <person name="Calhoun S."/>
            <person name="Haridas S."/>
            <person name="Kuo A."/>
            <person name="Mondo S."/>
            <person name="Pangilinan J."/>
            <person name="Riley R."/>
            <person name="LaButti K."/>
            <person name="Andreopoulos B."/>
            <person name="Lipzen A."/>
            <person name="Chen C."/>
            <person name="Yan M."/>
            <person name="Daum C."/>
            <person name="Ng V."/>
            <person name="Clum A."/>
            <person name="Steindorff A."/>
            <person name="Ohm R.A."/>
            <person name="Martin F."/>
            <person name="Silar P."/>
            <person name="Natvig D.O."/>
            <person name="Lalanne C."/>
            <person name="Gautier V."/>
            <person name="Ament-Velasquez S.L."/>
            <person name="Kruys A."/>
            <person name="Hutchinson M.I."/>
            <person name="Powell A.J."/>
            <person name="Barry K."/>
            <person name="Miller A.N."/>
            <person name="Grigoriev I.V."/>
            <person name="Debuchy R."/>
            <person name="Gladieux P."/>
            <person name="Hiltunen Thoren M."/>
            <person name="Johannesson H."/>
        </authorList>
    </citation>
    <scope>NUCLEOTIDE SEQUENCE</scope>
    <source>
        <strain evidence="3">CBS 168.71</strain>
    </source>
</reference>
<keyword evidence="2" id="KW-0808">Transferase</keyword>
<protein>
    <recommendedName>
        <fullName evidence="5">Glycosyl transferase family 1 domain-containing protein</fullName>
    </recommendedName>
</protein>
<dbReference type="EMBL" id="JAUEPN010000010">
    <property type="protein sequence ID" value="KAK3291262.1"/>
    <property type="molecule type" value="Genomic_DNA"/>
</dbReference>
<dbReference type="PANTHER" id="PTHR12526">
    <property type="entry name" value="GLYCOSYLTRANSFERASE"/>
    <property type="match status" value="1"/>
</dbReference>
<evidence type="ECO:0008006" key="5">
    <source>
        <dbReference type="Google" id="ProtNLM"/>
    </source>
</evidence>
<dbReference type="GO" id="GO:0016757">
    <property type="term" value="F:glycosyltransferase activity"/>
    <property type="evidence" value="ECO:0007669"/>
    <property type="project" value="UniProtKB-KW"/>
</dbReference>
<dbReference type="Pfam" id="PF13692">
    <property type="entry name" value="Glyco_trans_1_4"/>
    <property type="match status" value="1"/>
</dbReference>
<keyword evidence="1" id="KW-0328">Glycosyltransferase</keyword>
<dbReference type="GeneID" id="87844089"/>
<comment type="caution">
    <text evidence="3">The sequence shown here is derived from an EMBL/GenBank/DDBJ whole genome shotgun (WGS) entry which is preliminary data.</text>
</comment>
<proteinExistence type="predicted"/>
<dbReference type="PANTHER" id="PTHR12526:SF510">
    <property type="entry name" value="D-INOSITOL 3-PHOSPHATE GLYCOSYLTRANSFERASE"/>
    <property type="match status" value="1"/>
</dbReference>
<dbReference type="RefSeq" id="XP_062654776.1">
    <property type="nucleotide sequence ID" value="XM_062807141.1"/>
</dbReference>
<evidence type="ECO:0000256" key="2">
    <source>
        <dbReference type="ARBA" id="ARBA00022679"/>
    </source>
</evidence>